<keyword evidence="3" id="KW-1185">Reference proteome</keyword>
<evidence type="ECO:0000256" key="1">
    <source>
        <dbReference type="SAM" id="MobiDB-lite"/>
    </source>
</evidence>
<evidence type="ECO:0000313" key="2">
    <source>
        <dbReference type="EMBL" id="KIH47873.1"/>
    </source>
</evidence>
<name>A0A0C2BVC0_9BILA</name>
<accession>A0A0C2BVC0</accession>
<sequence>MDGIPGADGIIGAQGEPGRPGDDSGYCQCPDRDDLSIALKSSIL</sequence>
<organism evidence="2 3">
    <name type="scientific">Ancylostoma duodenale</name>
    <dbReference type="NCBI Taxonomy" id="51022"/>
    <lineage>
        <taxon>Eukaryota</taxon>
        <taxon>Metazoa</taxon>
        <taxon>Ecdysozoa</taxon>
        <taxon>Nematoda</taxon>
        <taxon>Chromadorea</taxon>
        <taxon>Rhabditida</taxon>
        <taxon>Rhabditina</taxon>
        <taxon>Rhabditomorpha</taxon>
        <taxon>Strongyloidea</taxon>
        <taxon>Ancylostomatidae</taxon>
        <taxon>Ancylostomatinae</taxon>
        <taxon>Ancylostoma</taxon>
    </lineage>
</organism>
<evidence type="ECO:0000313" key="3">
    <source>
        <dbReference type="Proteomes" id="UP000054047"/>
    </source>
</evidence>
<feature type="compositionally biased region" description="Low complexity" evidence="1">
    <location>
        <begin position="1"/>
        <end position="14"/>
    </location>
</feature>
<gene>
    <name evidence="2" type="ORF">ANCDUO_22062</name>
</gene>
<feature type="region of interest" description="Disordered" evidence="1">
    <location>
        <begin position="1"/>
        <end position="30"/>
    </location>
</feature>
<proteinExistence type="predicted"/>
<evidence type="ECO:0008006" key="4">
    <source>
        <dbReference type="Google" id="ProtNLM"/>
    </source>
</evidence>
<dbReference type="EMBL" id="KN764909">
    <property type="protein sequence ID" value="KIH47873.1"/>
    <property type="molecule type" value="Genomic_DNA"/>
</dbReference>
<dbReference type="Proteomes" id="UP000054047">
    <property type="component" value="Unassembled WGS sequence"/>
</dbReference>
<dbReference type="AlphaFoldDB" id="A0A0C2BVC0"/>
<reference evidence="2 3" key="1">
    <citation type="submission" date="2013-12" db="EMBL/GenBank/DDBJ databases">
        <title>Draft genome of the parsitic nematode Ancylostoma duodenale.</title>
        <authorList>
            <person name="Mitreva M."/>
        </authorList>
    </citation>
    <scope>NUCLEOTIDE SEQUENCE [LARGE SCALE GENOMIC DNA]</scope>
    <source>
        <strain evidence="2 3">Zhejiang</strain>
    </source>
</reference>
<dbReference type="Gene3D" id="1.20.5.320">
    <property type="entry name" value="6-Phosphogluconate Dehydrogenase, domain 3"/>
    <property type="match status" value="1"/>
</dbReference>
<protein>
    <recommendedName>
        <fullName evidence="4">Collagen triple helix repeat protein</fullName>
    </recommendedName>
</protein>